<dbReference type="InterPro" id="IPR004358">
    <property type="entry name" value="Sig_transdc_His_kin-like_C"/>
</dbReference>
<dbReference type="InterPro" id="IPR001789">
    <property type="entry name" value="Sig_transdc_resp-reg_receiver"/>
</dbReference>
<dbReference type="PANTHER" id="PTHR45339:SF1">
    <property type="entry name" value="HYBRID SIGNAL TRANSDUCTION HISTIDINE KINASE J"/>
    <property type="match status" value="1"/>
</dbReference>
<dbReference type="InterPro" id="IPR005467">
    <property type="entry name" value="His_kinase_dom"/>
</dbReference>
<sequence length="817" mass="87111">MRTYLPPTADRPRLEAALQRVLATGCVRLGMQHAAVVTAAGEIVACHNQFDDPDAVGNLLARPDMVALRLRTLVDSEVVALHDRAEAQPAGFPSDASSHGAYLGIALHGDNGPFGTLCLCSEIPRDFTEAELSVVALLGELAAEQVAMEALRAALATKQSLLAAIAEVQSNFVATMDGPRAFAELLERTLSVTGKSNGVIAEVSRDEGGEPTVRVTAASHGYSSADLGELIKAVQRALPGAESDRHTQVDGHLVLPVSLHGDLVGVIALVTGTEAFTPEAIADLDPLLATTGHLLDMWRQAEEQRQVQRQVALLSRVASQMPVGVVVTDPAGRIRWANDSLLHTTGFVLGELVGQRPRDVIHAPDADPARLAAVNDAMAGRQGFTVEMLCRTRDDGRFWAEVTAHPLYASDQTDEGYLVMMVDISERMRAEELERATERAEAATRAKSEFVAHMSHEIRTPLNAIVGFSQLLARTSLDDRQRELVGKSQRAADILGTTISNILDFSKIEAGALVLERTPFALAGVVDGVQSVAGGLAERKGIGFRVAIGPHVPPVVIGDPVRVQQILMNLAGNAVKFTERGTVDISVDADAHGAGGYLLRFTVSDTGIGIPPEVHSSLFESFSQAESSTTRRFGGTGLGLSISKRLVDLMGGTIVVSSTVGRGSAFTFSLPMAVSSEIPANVSEVEVRSDASMPLLGRRILLAEDNEFNQEVARELLEQVGARVDVAADGAAALEMVAGGAGYDVILMDVQMPLMDGLEATRAIRRLPDVTRIPIIAMTANAMSEDANECYAAGMDDFESKPIDLNRLVQTILRWLP</sequence>
<evidence type="ECO:0000313" key="7">
    <source>
        <dbReference type="EMBL" id="CAB4849668.1"/>
    </source>
</evidence>
<dbReference type="InterPro" id="IPR000014">
    <property type="entry name" value="PAS"/>
</dbReference>
<dbReference type="Gene3D" id="3.30.565.10">
    <property type="entry name" value="Histidine kinase-like ATPase, C-terminal domain"/>
    <property type="match status" value="1"/>
</dbReference>
<dbReference type="InterPro" id="IPR003018">
    <property type="entry name" value="GAF"/>
</dbReference>
<dbReference type="InterPro" id="IPR001610">
    <property type="entry name" value="PAC"/>
</dbReference>
<evidence type="ECO:0000259" key="4">
    <source>
        <dbReference type="PROSITE" id="PS50110"/>
    </source>
</evidence>
<proteinExistence type="predicted"/>
<dbReference type="PROSITE" id="PS50112">
    <property type="entry name" value="PAS"/>
    <property type="match status" value="1"/>
</dbReference>
<dbReference type="PANTHER" id="PTHR45339">
    <property type="entry name" value="HYBRID SIGNAL TRANSDUCTION HISTIDINE KINASE J"/>
    <property type="match status" value="1"/>
</dbReference>
<dbReference type="SUPFAM" id="SSF47384">
    <property type="entry name" value="Homodimeric domain of signal transducing histidine kinase"/>
    <property type="match status" value="1"/>
</dbReference>
<dbReference type="SMART" id="SM00388">
    <property type="entry name" value="HisKA"/>
    <property type="match status" value="1"/>
</dbReference>
<dbReference type="PROSITE" id="PS50109">
    <property type="entry name" value="HIS_KIN"/>
    <property type="match status" value="1"/>
</dbReference>
<feature type="domain" description="Histidine kinase" evidence="3">
    <location>
        <begin position="453"/>
        <end position="674"/>
    </location>
</feature>
<dbReference type="InterPro" id="IPR011006">
    <property type="entry name" value="CheY-like_superfamily"/>
</dbReference>
<dbReference type="InterPro" id="IPR036890">
    <property type="entry name" value="HATPase_C_sf"/>
</dbReference>
<dbReference type="SUPFAM" id="SSF55781">
    <property type="entry name" value="GAF domain-like"/>
    <property type="match status" value="1"/>
</dbReference>
<evidence type="ECO:0000259" key="5">
    <source>
        <dbReference type="PROSITE" id="PS50112"/>
    </source>
</evidence>
<name>A0A6J7BZ47_9ZZZZ</name>
<dbReference type="Gene3D" id="3.40.50.2300">
    <property type="match status" value="1"/>
</dbReference>
<organism evidence="7">
    <name type="scientific">freshwater metagenome</name>
    <dbReference type="NCBI Taxonomy" id="449393"/>
    <lineage>
        <taxon>unclassified sequences</taxon>
        <taxon>metagenomes</taxon>
        <taxon>ecological metagenomes</taxon>
    </lineage>
</organism>
<dbReference type="InterPro" id="IPR035965">
    <property type="entry name" value="PAS-like_dom_sf"/>
</dbReference>
<protein>
    <submittedName>
        <fullName evidence="7">Unannotated protein</fullName>
    </submittedName>
</protein>
<dbReference type="InterPro" id="IPR000700">
    <property type="entry name" value="PAS-assoc_C"/>
</dbReference>
<dbReference type="InterPro" id="IPR003661">
    <property type="entry name" value="HisK_dim/P_dom"/>
</dbReference>
<feature type="domain" description="PAS" evidence="5">
    <location>
        <begin position="310"/>
        <end position="381"/>
    </location>
</feature>
<dbReference type="PROSITE" id="PS50113">
    <property type="entry name" value="PAC"/>
    <property type="match status" value="1"/>
</dbReference>
<dbReference type="GO" id="GO:0000155">
    <property type="term" value="F:phosphorelay sensor kinase activity"/>
    <property type="evidence" value="ECO:0007669"/>
    <property type="project" value="InterPro"/>
</dbReference>
<evidence type="ECO:0000259" key="6">
    <source>
        <dbReference type="PROSITE" id="PS50113"/>
    </source>
</evidence>
<dbReference type="InterPro" id="IPR003594">
    <property type="entry name" value="HATPase_dom"/>
</dbReference>
<dbReference type="CDD" id="cd16922">
    <property type="entry name" value="HATPase_EvgS-ArcB-TorS-like"/>
    <property type="match status" value="1"/>
</dbReference>
<dbReference type="Pfam" id="PF00072">
    <property type="entry name" value="Response_reg"/>
    <property type="match status" value="1"/>
</dbReference>
<dbReference type="NCBIfam" id="TIGR00229">
    <property type="entry name" value="sensory_box"/>
    <property type="match status" value="1"/>
</dbReference>
<dbReference type="Gene3D" id="3.30.450.20">
    <property type="entry name" value="PAS domain"/>
    <property type="match status" value="1"/>
</dbReference>
<dbReference type="SUPFAM" id="SSF55785">
    <property type="entry name" value="PYP-like sensor domain (PAS domain)"/>
    <property type="match status" value="1"/>
</dbReference>
<gene>
    <name evidence="7" type="ORF">UFOPK3268_00829</name>
</gene>
<evidence type="ECO:0000256" key="1">
    <source>
        <dbReference type="ARBA" id="ARBA00022553"/>
    </source>
</evidence>
<dbReference type="PROSITE" id="PS50110">
    <property type="entry name" value="RESPONSE_REGULATORY"/>
    <property type="match status" value="1"/>
</dbReference>
<dbReference type="SMART" id="SM00448">
    <property type="entry name" value="REC"/>
    <property type="match status" value="1"/>
</dbReference>
<dbReference type="Pfam" id="PF02518">
    <property type="entry name" value="HATPase_c"/>
    <property type="match status" value="1"/>
</dbReference>
<dbReference type="CDD" id="cd00082">
    <property type="entry name" value="HisKA"/>
    <property type="match status" value="1"/>
</dbReference>
<dbReference type="SMART" id="SM00065">
    <property type="entry name" value="GAF"/>
    <property type="match status" value="1"/>
</dbReference>
<evidence type="ECO:0000256" key="2">
    <source>
        <dbReference type="ARBA" id="ARBA00023012"/>
    </source>
</evidence>
<dbReference type="SMART" id="SM00091">
    <property type="entry name" value="PAS"/>
    <property type="match status" value="1"/>
</dbReference>
<accession>A0A6J7BZ47</accession>
<dbReference type="EMBL" id="CAFBIZ010000093">
    <property type="protein sequence ID" value="CAB4849668.1"/>
    <property type="molecule type" value="Genomic_DNA"/>
</dbReference>
<dbReference type="Pfam" id="PF00512">
    <property type="entry name" value="HisKA"/>
    <property type="match status" value="1"/>
</dbReference>
<dbReference type="InterPro" id="IPR036097">
    <property type="entry name" value="HisK_dim/P_sf"/>
</dbReference>
<dbReference type="SUPFAM" id="SSF52172">
    <property type="entry name" value="CheY-like"/>
    <property type="match status" value="1"/>
</dbReference>
<keyword evidence="2" id="KW-0902">Two-component regulatory system</keyword>
<dbReference type="Pfam" id="PF13426">
    <property type="entry name" value="PAS_9"/>
    <property type="match status" value="1"/>
</dbReference>
<dbReference type="SUPFAM" id="SSF55874">
    <property type="entry name" value="ATPase domain of HSP90 chaperone/DNA topoisomerase II/histidine kinase"/>
    <property type="match status" value="1"/>
</dbReference>
<dbReference type="Gene3D" id="1.10.287.130">
    <property type="match status" value="1"/>
</dbReference>
<dbReference type="CDD" id="cd00130">
    <property type="entry name" value="PAS"/>
    <property type="match status" value="1"/>
</dbReference>
<dbReference type="PRINTS" id="PR00344">
    <property type="entry name" value="BCTRLSENSOR"/>
</dbReference>
<dbReference type="SMART" id="SM00387">
    <property type="entry name" value="HATPase_c"/>
    <property type="match status" value="1"/>
</dbReference>
<feature type="domain" description="Response regulatory" evidence="4">
    <location>
        <begin position="699"/>
        <end position="816"/>
    </location>
</feature>
<keyword evidence="1" id="KW-0597">Phosphoprotein</keyword>
<evidence type="ECO:0000259" key="3">
    <source>
        <dbReference type="PROSITE" id="PS50109"/>
    </source>
</evidence>
<dbReference type="SMART" id="SM00086">
    <property type="entry name" value="PAC"/>
    <property type="match status" value="1"/>
</dbReference>
<dbReference type="FunFam" id="3.30.565.10:FF:000010">
    <property type="entry name" value="Sensor histidine kinase RcsC"/>
    <property type="match status" value="1"/>
</dbReference>
<dbReference type="CDD" id="cd17546">
    <property type="entry name" value="REC_hyHK_CKI1_RcsC-like"/>
    <property type="match status" value="1"/>
</dbReference>
<feature type="domain" description="PAC" evidence="6">
    <location>
        <begin position="384"/>
        <end position="436"/>
    </location>
</feature>
<reference evidence="7" key="1">
    <citation type="submission" date="2020-05" db="EMBL/GenBank/DDBJ databases">
        <authorList>
            <person name="Chiriac C."/>
            <person name="Salcher M."/>
            <person name="Ghai R."/>
            <person name="Kavagutti S V."/>
        </authorList>
    </citation>
    <scope>NUCLEOTIDE SEQUENCE</scope>
</reference>
<dbReference type="AlphaFoldDB" id="A0A6J7BZ47"/>
<dbReference type="Pfam" id="PF01590">
    <property type="entry name" value="GAF"/>
    <property type="match status" value="1"/>
</dbReference>